<gene>
    <name evidence="4" type="ORF">DENIS_0792</name>
</gene>
<dbReference type="NCBIfam" id="NF040570">
    <property type="entry name" value="guided_TnpB"/>
    <property type="match status" value="1"/>
</dbReference>
<reference evidence="5" key="2">
    <citation type="submission" date="2019-01" db="EMBL/GenBank/DDBJ databases">
        <title>Genome sequence of Desulfonema ishimotonii strain Tokyo 01.</title>
        <authorList>
            <person name="Fukui M."/>
        </authorList>
    </citation>
    <scope>NUCLEOTIDE SEQUENCE [LARGE SCALE GENOMIC DNA]</scope>
    <source>
        <strain evidence="5">Tokyo 01</strain>
    </source>
</reference>
<feature type="region of interest" description="Disordered" evidence="2">
    <location>
        <begin position="1"/>
        <end position="28"/>
    </location>
</feature>
<name>A0A401FS99_9BACT</name>
<dbReference type="Proteomes" id="UP000288096">
    <property type="component" value="Unassembled WGS sequence"/>
</dbReference>
<sequence length="111" mass="12179">MMRRPRPKQDENGKYLPNNASAKAGLNKSLSDAGWGKFLAILKYKSRRLGKKTLAVPPQYTSQTCSACGEIVKKSLSVRTHRCACGFVANRDLNAALNILRIGMDTLQAPT</sequence>
<accession>A0A401FS99</accession>
<dbReference type="Pfam" id="PF07282">
    <property type="entry name" value="Cas12f1-like_TNB"/>
    <property type="match status" value="1"/>
</dbReference>
<evidence type="ECO:0000256" key="1">
    <source>
        <dbReference type="ARBA" id="ARBA00023125"/>
    </source>
</evidence>
<proteinExistence type="predicted"/>
<feature type="domain" description="Cas12f1-like TNB" evidence="3">
    <location>
        <begin position="35"/>
        <end position="99"/>
    </location>
</feature>
<reference evidence="5" key="1">
    <citation type="submission" date="2017-11" db="EMBL/GenBank/DDBJ databases">
        <authorList>
            <person name="Watanabe M."/>
            <person name="Kojima H."/>
        </authorList>
    </citation>
    <scope>NUCLEOTIDE SEQUENCE [LARGE SCALE GENOMIC DNA]</scope>
    <source>
        <strain evidence="5">Tokyo 01</strain>
    </source>
</reference>
<evidence type="ECO:0000313" key="4">
    <source>
        <dbReference type="EMBL" id="GBC59851.1"/>
    </source>
</evidence>
<keyword evidence="5" id="KW-1185">Reference proteome</keyword>
<protein>
    <recommendedName>
        <fullName evidence="3">Cas12f1-like TNB domain-containing protein</fullName>
    </recommendedName>
</protein>
<dbReference type="InterPro" id="IPR010095">
    <property type="entry name" value="Cas12f1-like_TNB"/>
</dbReference>
<dbReference type="GO" id="GO:0003677">
    <property type="term" value="F:DNA binding"/>
    <property type="evidence" value="ECO:0007669"/>
    <property type="project" value="UniProtKB-KW"/>
</dbReference>
<evidence type="ECO:0000313" key="5">
    <source>
        <dbReference type="Proteomes" id="UP000288096"/>
    </source>
</evidence>
<keyword evidence="1" id="KW-0238">DNA-binding</keyword>
<evidence type="ECO:0000256" key="2">
    <source>
        <dbReference type="SAM" id="MobiDB-lite"/>
    </source>
</evidence>
<comment type="caution">
    <text evidence="4">The sequence shown here is derived from an EMBL/GenBank/DDBJ whole genome shotgun (WGS) entry which is preliminary data.</text>
</comment>
<organism evidence="4 5">
    <name type="scientific">Desulfonema ishimotonii</name>
    <dbReference type="NCBI Taxonomy" id="45657"/>
    <lineage>
        <taxon>Bacteria</taxon>
        <taxon>Pseudomonadati</taxon>
        <taxon>Thermodesulfobacteriota</taxon>
        <taxon>Desulfobacteria</taxon>
        <taxon>Desulfobacterales</taxon>
        <taxon>Desulfococcaceae</taxon>
        <taxon>Desulfonema</taxon>
    </lineage>
</organism>
<dbReference type="EMBL" id="BEXT01000001">
    <property type="protein sequence ID" value="GBC59851.1"/>
    <property type="molecule type" value="Genomic_DNA"/>
</dbReference>
<evidence type="ECO:0000259" key="3">
    <source>
        <dbReference type="Pfam" id="PF07282"/>
    </source>
</evidence>
<dbReference type="AlphaFoldDB" id="A0A401FS99"/>